<accession>A0A1C7LK01</accession>
<dbReference type="STRING" id="5627.A0A1C7LK01"/>
<evidence type="ECO:0000259" key="4">
    <source>
        <dbReference type="Pfam" id="PF01494"/>
    </source>
</evidence>
<organism evidence="5 6">
    <name type="scientific">Grifola frondosa</name>
    <name type="common">Maitake</name>
    <name type="synonym">Polyporus frondosus</name>
    <dbReference type="NCBI Taxonomy" id="5627"/>
    <lineage>
        <taxon>Eukaryota</taxon>
        <taxon>Fungi</taxon>
        <taxon>Dikarya</taxon>
        <taxon>Basidiomycota</taxon>
        <taxon>Agaricomycotina</taxon>
        <taxon>Agaricomycetes</taxon>
        <taxon>Polyporales</taxon>
        <taxon>Grifolaceae</taxon>
        <taxon>Grifola</taxon>
    </lineage>
</organism>
<dbReference type="SUPFAM" id="SSF54373">
    <property type="entry name" value="FAD-linked reductases, C-terminal domain"/>
    <property type="match status" value="1"/>
</dbReference>
<keyword evidence="3" id="KW-0560">Oxidoreductase</keyword>
<dbReference type="InterPro" id="IPR002938">
    <property type="entry name" value="FAD-bd"/>
</dbReference>
<reference evidence="5 6" key="1">
    <citation type="submission" date="2016-03" db="EMBL/GenBank/DDBJ databases">
        <title>Whole genome sequencing of Grifola frondosa 9006-11.</title>
        <authorList>
            <person name="Min B."/>
            <person name="Park H."/>
            <person name="Kim J.-G."/>
            <person name="Cho H."/>
            <person name="Oh Y.-L."/>
            <person name="Kong W.-S."/>
            <person name="Choi I.-G."/>
        </authorList>
    </citation>
    <scope>NUCLEOTIDE SEQUENCE [LARGE SCALE GENOMIC DNA]</scope>
    <source>
        <strain evidence="5 6">9006-11</strain>
    </source>
</reference>
<keyword evidence="6" id="KW-1185">Reference proteome</keyword>
<dbReference type="EMBL" id="LUGG01000059">
    <property type="protein sequence ID" value="OBZ65053.1"/>
    <property type="molecule type" value="Genomic_DNA"/>
</dbReference>
<name>A0A1C7LK01_GRIFR</name>
<dbReference type="SUPFAM" id="SSF51905">
    <property type="entry name" value="FAD/NAD(P)-binding domain"/>
    <property type="match status" value="1"/>
</dbReference>
<keyword evidence="2" id="KW-0274">FAD</keyword>
<evidence type="ECO:0000313" key="6">
    <source>
        <dbReference type="Proteomes" id="UP000092993"/>
    </source>
</evidence>
<protein>
    <submittedName>
        <fullName evidence="5">Salicylate hydroxylase</fullName>
    </submittedName>
</protein>
<dbReference type="InterPro" id="IPR051104">
    <property type="entry name" value="FAD_monoxygenase"/>
</dbReference>
<proteinExistence type="predicted"/>
<sequence length="453" mass="50945">MHMYEAGPEITTVGAGISVWTRTWQIMRLLGRYDDLAGAAVEPPGSEGRSEQTALEKAMNLDKLWYLVGTSAPLQHPYSLIGSTTMHRADMVDVLVRSLPSSCAIHTSKRLLRYSESVRQDKHGKHAYITLYFADGTTAETDVLVGADGIKSATRAAMYDYAHAHDCRPDVDRANCSRCAPATPKWTGTVGYRCLIPSEKLLSVNPEHPASKRKAVLCYSGKEKRIAQHIISYPISHGRYINWIGFVTIPDGEGTSYKGKWVKDVPKEELVEHFAEWNQEVQEMLQCVNNPSLWAIHVIDSLPFSVSGRVALMGDAVHAMTTHFGAGAGQAIEDAYILGRLLAHPLTTLSHVPDVFRIYESVRLPYANNVVRLAREAGLMYEFNAPGHYGGERVAAEPEKLKELSEAMQRQWEWQWQEPFDAMWERAETAFVKLVREREQSGRRKWYSPCRLI</sequence>
<evidence type="ECO:0000256" key="2">
    <source>
        <dbReference type="ARBA" id="ARBA00022827"/>
    </source>
</evidence>
<keyword evidence="1" id="KW-0285">Flavoprotein</keyword>
<dbReference type="OMA" id="INGGWAW"/>
<dbReference type="PANTHER" id="PTHR46720">
    <property type="entry name" value="HYDROXYLASE, PUTATIVE (AFU_ORTHOLOGUE AFUA_3G01460)-RELATED"/>
    <property type="match status" value="1"/>
</dbReference>
<dbReference type="PANTHER" id="PTHR46720:SF3">
    <property type="entry name" value="FAD-BINDING DOMAIN-CONTAINING PROTEIN-RELATED"/>
    <property type="match status" value="1"/>
</dbReference>
<dbReference type="GO" id="GO:0071949">
    <property type="term" value="F:FAD binding"/>
    <property type="evidence" value="ECO:0007669"/>
    <property type="project" value="InterPro"/>
</dbReference>
<evidence type="ECO:0000256" key="3">
    <source>
        <dbReference type="ARBA" id="ARBA00023002"/>
    </source>
</evidence>
<gene>
    <name evidence="5" type="primary">nahG_3</name>
    <name evidence="5" type="ORF">A0H81_14956</name>
</gene>
<comment type="caution">
    <text evidence="5">The sequence shown here is derived from an EMBL/GenBank/DDBJ whole genome shotgun (WGS) entry which is preliminary data.</text>
</comment>
<dbReference type="OrthoDB" id="417877at2759"/>
<dbReference type="Proteomes" id="UP000092993">
    <property type="component" value="Unassembled WGS sequence"/>
</dbReference>
<evidence type="ECO:0000313" key="5">
    <source>
        <dbReference type="EMBL" id="OBZ65053.1"/>
    </source>
</evidence>
<dbReference type="InterPro" id="IPR036188">
    <property type="entry name" value="FAD/NAD-bd_sf"/>
</dbReference>
<dbReference type="AlphaFoldDB" id="A0A1C7LK01"/>
<dbReference type="Pfam" id="PF01494">
    <property type="entry name" value="FAD_binding_3"/>
    <property type="match status" value="1"/>
</dbReference>
<dbReference type="GO" id="GO:0016491">
    <property type="term" value="F:oxidoreductase activity"/>
    <property type="evidence" value="ECO:0007669"/>
    <property type="project" value="UniProtKB-KW"/>
</dbReference>
<feature type="domain" description="FAD-binding" evidence="4">
    <location>
        <begin position="307"/>
        <end position="373"/>
    </location>
</feature>
<evidence type="ECO:0000256" key="1">
    <source>
        <dbReference type="ARBA" id="ARBA00022630"/>
    </source>
</evidence>
<dbReference type="Gene3D" id="3.50.50.60">
    <property type="entry name" value="FAD/NAD(P)-binding domain"/>
    <property type="match status" value="1"/>
</dbReference>
<dbReference type="GO" id="GO:0044550">
    <property type="term" value="P:secondary metabolite biosynthetic process"/>
    <property type="evidence" value="ECO:0007669"/>
    <property type="project" value="TreeGrafter"/>
</dbReference>